<dbReference type="Gene3D" id="3.90.120.10">
    <property type="entry name" value="DNA Methylase, subunit A, domain 2"/>
    <property type="match status" value="1"/>
</dbReference>
<dbReference type="InterPro" id="IPR031303">
    <property type="entry name" value="C5_meth_CS"/>
</dbReference>
<evidence type="ECO:0000256" key="2">
    <source>
        <dbReference type="ARBA" id="ARBA00022679"/>
    </source>
</evidence>
<keyword evidence="3 5" id="KW-0949">S-adenosyl-L-methionine</keyword>
<keyword evidence="2 5" id="KW-0808">Transferase</keyword>
<dbReference type="PANTHER" id="PTHR10629:SF52">
    <property type="entry name" value="DNA (CYTOSINE-5)-METHYLTRANSFERASE 1"/>
    <property type="match status" value="1"/>
</dbReference>
<dbReference type="GO" id="GO:0032259">
    <property type="term" value="P:methylation"/>
    <property type="evidence" value="ECO:0007669"/>
    <property type="project" value="UniProtKB-KW"/>
</dbReference>
<dbReference type="Pfam" id="PF00145">
    <property type="entry name" value="DNA_methylase"/>
    <property type="match status" value="1"/>
</dbReference>
<feature type="non-terminal residue" evidence="8">
    <location>
        <position position="1"/>
    </location>
</feature>
<dbReference type="PROSITE" id="PS00094">
    <property type="entry name" value="C5_MTASE_1"/>
    <property type="match status" value="1"/>
</dbReference>
<evidence type="ECO:0000256" key="1">
    <source>
        <dbReference type="ARBA" id="ARBA00022603"/>
    </source>
</evidence>
<evidence type="ECO:0000313" key="8">
    <source>
        <dbReference type="EMBL" id="MBM6876267.1"/>
    </source>
</evidence>
<dbReference type="InterPro" id="IPR050390">
    <property type="entry name" value="C5-Methyltransferase"/>
</dbReference>
<keyword evidence="4" id="KW-0680">Restriction system</keyword>
<accession>A0ABS2G6Q9</accession>
<dbReference type="InterPro" id="IPR001525">
    <property type="entry name" value="C5_MeTfrase"/>
</dbReference>
<dbReference type="PRINTS" id="PR00105">
    <property type="entry name" value="C5METTRFRASE"/>
</dbReference>
<dbReference type="PROSITE" id="PS00095">
    <property type="entry name" value="C5_MTASE_2"/>
    <property type="match status" value="1"/>
</dbReference>
<comment type="caution">
    <text evidence="8">The sequence shown here is derived from an EMBL/GenBank/DDBJ whole genome shotgun (WGS) entry which is preliminary data.</text>
</comment>
<dbReference type="EMBL" id="JACJLT010000253">
    <property type="protein sequence ID" value="MBM6876267.1"/>
    <property type="molecule type" value="Genomic_DNA"/>
</dbReference>
<feature type="active site" evidence="5">
    <location>
        <position position="10"/>
    </location>
</feature>
<gene>
    <name evidence="8" type="ORF">H6A04_11575</name>
</gene>
<dbReference type="Proteomes" id="UP000728968">
    <property type="component" value="Unassembled WGS sequence"/>
</dbReference>
<evidence type="ECO:0000313" key="9">
    <source>
        <dbReference type="Proteomes" id="UP000728968"/>
    </source>
</evidence>
<dbReference type="GO" id="GO:0008168">
    <property type="term" value="F:methyltransferase activity"/>
    <property type="evidence" value="ECO:0007669"/>
    <property type="project" value="UniProtKB-KW"/>
</dbReference>
<dbReference type="EC" id="2.1.1.37" evidence="7"/>
<comment type="catalytic activity">
    <reaction evidence="7">
        <text>a 2'-deoxycytidine in DNA + S-adenosyl-L-methionine = a 5-methyl-2'-deoxycytidine in DNA + S-adenosyl-L-homocysteine + H(+)</text>
        <dbReference type="Rhea" id="RHEA:13681"/>
        <dbReference type="Rhea" id="RHEA-COMP:11369"/>
        <dbReference type="Rhea" id="RHEA-COMP:11370"/>
        <dbReference type="ChEBI" id="CHEBI:15378"/>
        <dbReference type="ChEBI" id="CHEBI:57856"/>
        <dbReference type="ChEBI" id="CHEBI:59789"/>
        <dbReference type="ChEBI" id="CHEBI:85452"/>
        <dbReference type="ChEBI" id="CHEBI:85454"/>
        <dbReference type="EC" id="2.1.1.37"/>
    </reaction>
</comment>
<evidence type="ECO:0000256" key="3">
    <source>
        <dbReference type="ARBA" id="ARBA00022691"/>
    </source>
</evidence>
<evidence type="ECO:0000256" key="7">
    <source>
        <dbReference type="RuleBase" id="RU000417"/>
    </source>
</evidence>
<dbReference type="InterPro" id="IPR018117">
    <property type="entry name" value="C5_DNA_meth_AS"/>
</dbReference>
<dbReference type="PANTHER" id="PTHR10629">
    <property type="entry name" value="CYTOSINE-SPECIFIC METHYLTRANSFERASE"/>
    <property type="match status" value="1"/>
</dbReference>
<sequence length="290" mass="32891">INMIIGGPPCQGFSLKGKKLGLEDPRNFLFVEYLHLVEELKPKVFVIENVKSLMSTSNGWFKEQIVSKIEKLGYNVSVGILKASDFGVPQNRERVIFLCCKDIKIALPSPVIKKPITVREAIEDLAYLNSGEGDFEQEYVTEVTSEYQKLMREHSKKLYNHKASNHSKIAIEKLSMIPPEKGKEFLPEELLGKQKFNSTWGRLKWDEPSPTIDTRFDAASNGRNNHPFLNRAITTREAARLQSFDDSFIFYGNKVDIRTQVGNAVPPLMAKAIADQIYINIIKLESGEKN</sequence>
<dbReference type="RefSeq" id="WP_204716877.1">
    <property type="nucleotide sequence ID" value="NZ_JACJLT010000253.1"/>
</dbReference>
<keyword evidence="9" id="KW-1185">Reference proteome</keyword>
<dbReference type="Gene3D" id="3.40.50.150">
    <property type="entry name" value="Vaccinia Virus protein VP39"/>
    <property type="match status" value="1"/>
</dbReference>
<name>A0ABS2G6Q9_FUSMR</name>
<keyword evidence="1 5" id="KW-0489">Methyltransferase</keyword>
<evidence type="ECO:0000256" key="5">
    <source>
        <dbReference type="PROSITE-ProRule" id="PRU01016"/>
    </source>
</evidence>
<protein>
    <recommendedName>
        <fullName evidence="7">Cytosine-specific methyltransferase</fullName>
        <ecNumber evidence="7">2.1.1.37</ecNumber>
    </recommendedName>
</protein>
<comment type="similarity">
    <text evidence="5 6">Belongs to the class I-like SAM-binding methyltransferase superfamily. C5-methyltransferase family.</text>
</comment>
<dbReference type="SUPFAM" id="SSF53335">
    <property type="entry name" value="S-adenosyl-L-methionine-dependent methyltransferases"/>
    <property type="match status" value="1"/>
</dbReference>
<reference evidence="8 9" key="1">
    <citation type="journal article" date="2021" name="Sci. Rep.">
        <title>The distribution of antibiotic resistance genes in chicken gut microbiota commensals.</title>
        <authorList>
            <person name="Juricova H."/>
            <person name="Matiasovicova J."/>
            <person name="Kubasova T."/>
            <person name="Cejkova D."/>
            <person name="Rychlik I."/>
        </authorList>
    </citation>
    <scope>NUCLEOTIDE SEQUENCE [LARGE SCALE GENOMIC DNA]</scope>
    <source>
        <strain evidence="8 9">An425</strain>
    </source>
</reference>
<proteinExistence type="inferred from homology"/>
<evidence type="ECO:0000256" key="6">
    <source>
        <dbReference type="RuleBase" id="RU000416"/>
    </source>
</evidence>
<dbReference type="NCBIfam" id="TIGR00675">
    <property type="entry name" value="dcm"/>
    <property type="match status" value="1"/>
</dbReference>
<dbReference type="PROSITE" id="PS51679">
    <property type="entry name" value="SAM_MT_C5"/>
    <property type="match status" value="1"/>
</dbReference>
<dbReference type="InterPro" id="IPR029063">
    <property type="entry name" value="SAM-dependent_MTases_sf"/>
</dbReference>
<evidence type="ECO:0000256" key="4">
    <source>
        <dbReference type="ARBA" id="ARBA00022747"/>
    </source>
</evidence>
<organism evidence="8 9">
    <name type="scientific">Fusobacterium mortiferum</name>
    <dbReference type="NCBI Taxonomy" id="850"/>
    <lineage>
        <taxon>Bacteria</taxon>
        <taxon>Fusobacteriati</taxon>
        <taxon>Fusobacteriota</taxon>
        <taxon>Fusobacteriia</taxon>
        <taxon>Fusobacteriales</taxon>
        <taxon>Fusobacteriaceae</taxon>
        <taxon>Fusobacterium</taxon>
    </lineage>
</organism>